<dbReference type="InterPro" id="IPR041118">
    <property type="entry name" value="Rx_N"/>
</dbReference>
<evidence type="ECO:0000256" key="1">
    <source>
        <dbReference type="ARBA" id="ARBA00022737"/>
    </source>
</evidence>
<evidence type="ECO:0000256" key="2">
    <source>
        <dbReference type="ARBA" id="ARBA00022741"/>
    </source>
</evidence>
<protein>
    <submittedName>
        <fullName evidence="5">LRR and NB-ARC domain disease resistance protein</fullName>
    </submittedName>
</protein>
<evidence type="ECO:0000259" key="4">
    <source>
        <dbReference type="Pfam" id="PF18052"/>
    </source>
</evidence>
<accession>A0A392R6Y7</accession>
<dbReference type="GO" id="GO:0006952">
    <property type="term" value="P:defense response"/>
    <property type="evidence" value="ECO:0007669"/>
    <property type="project" value="UniProtKB-KW"/>
</dbReference>
<evidence type="ECO:0000256" key="3">
    <source>
        <dbReference type="ARBA" id="ARBA00022821"/>
    </source>
</evidence>
<evidence type="ECO:0000313" key="6">
    <source>
        <dbReference type="Proteomes" id="UP000265520"/>
    </source>
</evidence>
<comment type="caution">
    <text evidence="5">The sequence shown here is derived from an EMBL/GenBank/DDBJ whole genome shotgun (WGS) entry which is preliminary data.</text>
</comment>
<dbReference type="EMBL" id="LXQA010186085">
    <property type="protein sequence ID" value="MCI31295.1"/>
    <property type="molecule type" value="Genomic_DNA"/>
</dbReference>
<dbReference type="Pfam" id="PF18052">
    <property type="entry name" value="Rx_N"/>
    <property type="match status" value="1"/>
</dbReference>
<keyword evidence="2" id="KW-0547">Nucleotide-binding</keyword>
<dbReference type="Proteomes" id="UP000265520">
    <property type="component" value="Unassembled WGS sequence"/>
</dbReference>
<dbReference type="Gene3D" id="1.20.5.4130">
    <property type="match status" value="1"/>
</dbReference>
<reference evidence="5 6" key="1">
    <citation type="journal article" date="2018" name="Front. Plant Sci.">
        <title>Red Clover (Trifolium pratense) and Zigzag Clover (T. medium) - A Picture of Genomic Similarities and Differences.</title>
        <authorList>
            <person name="Dluhosova J."/>
            <person name="Istvanek J."/>
            <person name="Nedelnik J."/>
            <person name="Repkova J."/>
        </authorList>
    </citation>
    <scope>NUCLEOTIDE SEQUENCE [LARGE SCALE GENOMIC DNA]</scope>
    <source>
        <strain evidence="6">cv. 10/8</strain>
        <tissue evidence="5">Leaf</tissue>
    </source>
</reference>
<keyword evidence="1" id="KW-0677">Repeat</keyword>
<name>A0A392R6Y7_9FABA</name>
<dbReference type="AlphaFoldDB" id="A0A392R6Y7"/>
<feature type="domain" description="Disease resistance N-terminal" evidence="4">
    <location>
        <begin position="33"/>
        <end position="113"/>
    </location>
</feature>
<dbReference type="GO" id="GO:0000166">
    <property type="term" value="F:nucleotide binding"/>
    <property type="evidence" value="ECO:0007669"/>
    <property type="project" value="UniProtKB-KW"/>
</dbReference>
<keyword evidence="6" id="KW-1185">Reference proteome</keyword>
<feature type="non-terminal residue" evidence="5">
    <location>
        <position position="131"/>
    </location>
</feature>
<sequence length="131" mass="14944">MWCCCNPMCECALSCAREHLLPLATKHLLPLVLDHLLPILNEFVNMIRGIPNTEMRKVLETIEKAIHDADEIADAKEANPSDETREKIKQLIEASFHIQDLIDEYIIREEQQQLPDPGCVDGASDYVKTKF</sequence>
<evidence type="ECO:0000313" key="5">
    <source>
        <dbReference type="EMBL" id="MCI31295.1"/>
    </source>
</evidence>
<keyword evidence="3" id="KW-0611">Plant defense</keyword>
<organism evidence="5 6">
    <name type="scientific">Trifolium medium</name>
    <dbReference type="NCBI Taxonomy" id="97028"/>
    <lineage>
        <taxon>Eukaryota</taxon>
        <taxon>Viridiplantae</taxon>
        <taxon>Streptophyta</taxon>
        <taxon>Embryophyta</taxon>
        <taxon>Tracheophyta</taxon>
        <taxon>Spermatophyta</taxon>
        <taxon>Magnoliopsida</taxon>
        <taxon>eudicotyledons</taxon>
        <taxon>Gunneridae</taxon>
        <taxon>Pentapetalae</taxon>
        <taxon>rosids</taxon>
        <taxon>fabids</taxon>
        <taxon>Fabales</taxon>
        <taxon>Fabaceae</taxon>
        <taxon>Papilionoideae</taxon>
        <taxon>50 kb inversion clade</taxon>
        <taxon>NPAAA clade</taxon>
        <taxon>Hologalegina</taxon>
        <taxon>IRL clade</taxon>
        <taxon>Trifolieae</taxon>
        <taxon>Trifolium</taxon>
    </lineage>
</organism>
<proteinExistence type="predicted"/>